<name>A0A0L6VID6_9BASI</name>
<keyword evidence="1" id="KW-0472">Membrane</keyword>
<sequence length="349" mass="41085">MVYMSSQRPQNSLKRQPHFPWSFPQLIPALSFPSTCYQLIIITVSYYPLLSPGNLKTPVLHAPGNFCVFLLFFIIFLKYFVALVARGILFLASRLLEEYYFWHQGSSHHIPEACCLLILTSVYMLESISDLDRDEFQDWIDNQAAQSLQEEYKEHRELQQVLQHQPRNGIVFTQCCKCVSQHSANICLLTYTKRLAHEGQEFTTVRVHGRESLGYLDWELVSMKFDIVEAYCVIILGLPRTQPRALQRPLSPSISLMERTLNRVMRSKGSLNSNTINLDSRHQKEKNIQDLTHKRYFFKSFLSFAVFFFFPFFFFFSFFFFFFYEKFLSPEKKEPCALLLKQDKENEKT</sequence>
<keyword evidence="1" id="KW-0812">Transmembrane</keyword>
<proteinExistence type="predicted"/>
<reference evidence="2 3" key="1">
    <citation type="submission" date="2015-08" db="EMBL/GenBank/DDBJ databases">
        <title>Next Generation Sequencing and Analysis of the Genome of Puccinia sorghi L Schw, the Causal Agent of Maize Common Rust.</title>
        <authorList>
            <person name="Rochi L."/>
            <person name="Burguener G."/>
            <person name="Darino M."/>
            <person name="Turjanski A."/>
            <person name="Kreff E."/>
            <person name="Dieguez M.J."/>
            <person name="Sacco F."/>
        </authorList>
    </citation>
    <scope>NUCLEOTIDE SEQUENCE [LARGE SCALE GENOMIC DNA]</scope>
    <source>
        <strain evidence="2 3">RO10H11247</strain>
    </source>
</reference>
<keyword evidence="3" id="KW-1185">Reference proteome</keyword>
<dbReference type="EMBL" id="LAVV01006009">
    <property type="protein sequence ID" value="KNZ60528.1"/>
    <property type="molecule type" value="Genomic_DNA"/>
</dbReference>
<keyword evidence="1" id="KW-1133">Transmembrane helix</keyword>
<protein>
    <submittedName>
        <fullName evidence="2">Uncharacterized protein</fullName>
    </submittedName>
</protein>
<comment type="caution">
    <text evidence="2">The sequence shown here is derived from an EMBL/GenBank/DDBJ whole genome shotgun (WGS) entry which is preliminary data.</text>
</comment>
<accession>A0A0L6VID6</accession>
<dbReference type="AlphaFoldDB" id="A0A0L6VID6"/>
<evidence type="ECO:0000313" key="3">
    <source>
        <dbReference type="Proteomes" id="UP000037035"/>
    </source>
</evidence>
<feature type="transmembrane region" description="Helical" evidence="1">
    <location>
        <begin position="301"/>
        <end position="324"/>
    </location>
</feature>
<organism evidence="2 3">
    <name type="scientific">Puccinia sorghi</name>
    <dbReference type="NCBI Taxonomy" id="27349"/>
    <lineage>
        <taxon>Eukaryota</taxon>
        <taxon>Fungi</taxon>
        <taxon>Dikarya</taxon>
        <taxon>Basidiomycota</taxon>
        <taxon>Pucciniomycotina</taxon>
        <taxon>Pucciniomycetes</taxon>
        <taxon>Pucciniales</taxon>
        <taxon>Pucciniaceae</taxon>
        <taxon>Puccinia</taxon>
    </lineage>
</organism>
<gene>
    <name evidence="2" type="ORF">VP01_1540g1</name>
</gene>
<dbReference type="VEuPathDB" id="FungiDB:VP01_1540g1"/>
<feature type="transmembrane region" description="Helical" evidence="1">
    <location>
        <begin position="68"/>
        <end position="92"/>
    </location>
</feature>
<dbReference type="Proteomes" id="UP000037035">
    <property type="component" value="Unassembled WGS sequence"/>
</dbReference>
<feature type="transmembrane region" description="Helical" evidence="1">
    <location>
        <begin position="21"/>
        <end position="48"/>
    </location>
</feature>
<evidence type="ECO:0000313" key="2">
    <source>
        <dbReference type="EMBL" id="KNZ60528.1"/>
    </source>
</evidence>
<evidence type="ECO:0000256" key="1">
    <source>
        <dbReference type="SAM" id="Phobius"/>
    </source>
</evidence>